<feature type="region of interest" description="Disordered" evidence="1">
    <location>
        <begin position="34"/>
        <end position="55"/>
    </location>
</feature>
<keyword evidence="3" id="KW-1185">Reference proteome</keyword>
<gene>
    <name evidence="2" type="ORF">B0O95_12210</name>
</gene>
<evidence type="ECO:0000313" key="3">
    <source>
        <dbReference type="Proteomes" id="UP000243096"/>
    </source>
</evidence>
<feature type="compositionally biased region" description="Polar residues" evidence="1">
    <location>
        <begin position="34"/>
        <end position="45"/>
    </location>
</feature>
<protein>
    <submittedName>
        <fullName evidence="2">Uncharacterized protein</fullName>
    </submittedName>
</protein>
<evidence type="ECO:0000313" key="2">
    <source>
        <dbReference type="EMBL" id="PPB81050.1"/>
    </source>
</evidence>
<name>A0A2P5K6T7_9BURK</name>
<proteinExistence type="predicted"/>
<dbReference type="EMBL" id="PRDW01000022">
    <property type="protein sequence ID" value="PPB81050.1"/>
    <property type="molecule type" value="Genomic_DNA"/>
</dbReference>
<feature type="region of interest" description="Disordered" evidence="1">
    <location>
        <begin position="1"/>
        <end position="21"/>
    </location>
</feature>
<comment type="caution">
    <text evidence="2">The sequence shown here is derived from an EMBL/GenBank/DDBJ whole genome shotgun (WGS) entry which is preliminary data.</text>
</comment>
<reference evidence="2 3" key="1">
    <citation type="submission" date="2018-01" db="EMBL/GenBank/DDBJ databases">
        <title>Genomic Encyclopedia of Type Strains, Phase III (KMG-III): the genomes of soil and plant-associated and newly described type strains.</title>
        <authorList>
            <person name="Whitman W."/>
        </authorList>
    </citation>
    <scope>NUCLEOTIDE SEQUENCE [LARGE SCALE GENOMIC DNA]</scope>
    <source>
        <strain evidence="2 3">HKI456</strain>
    </source>
</reference>
<dbReference type="AlphaFoldDB" id="A0A2P5K6T7"/>
<organism evidence="2 3">
    <name type="scientific">Mycetohabitans endofungorum</name>
    <dbReference type="NCBI Taxonomy" id="417203"/>
    <lineage>
        <taxon>Bacteria</taxon>
        <taxon>Pseudomonadati</taxon>
        <taxon>Pseudomonadota</taxon>
        <taxon>Betaproteobacteria</taxon>
        <taxon>Burkholderiales</taxon>
        <taxon>Burkholderiaceae</taxon>
        <taxon>Mycetohabitans</taxon>
    </lineage>
</organism>
<accession>A0A2P5K6T7</accession>
<dbReference type="Proteomes" id="UP000243096">
    <property type="component" value="Unassembled WGS sequence"/>
</dbReference>
<evidence type="ECO:0000256" key="1">
    <source>
        <dbReference type="SAM" id="MobiDB-lite"/>
    </source>
</evidence>
<sequence length="55" mass="5877">MLTESGRAGGPPIHATHANSRELIPWRSISLRTRNATDNKSNSESGMGIELLSAS</sequence>